<dbReference type="STRING" id="1000565.METUNv1_00900"/>
<dbReference type="Pfam" id="PF16290">
    <property type="entry name" value="DUF4936"/>
    <property type="match status" value="1"/>
</dbReference>
<proteinExistence type="predicted"/>
<sequence length="96" mass="11002">MSTRIDYYIYYRIDPAQETALRAALATMQASLQAATGVPGRVRRRLDDPLTWMEIYEGVNNQRLFELELGSHVQRHGLHGFLAADTGRHLERFRAA</sequence>
<dbReference type="InterPro" id="IPR032556">
    <property type="entry name" value="DUF4936"/>
</dbReference>
<comment type="caution">
    <text evidence="1">The sequence shown here is derived from an EMBL/GenBank/DDBJ whole genome shotgun (WGS) entry which is preliminary data.</text>
</comment>
<protein>
    <recommendedName>
        <fullName evidence="3">DUF4936 domain-containing protein</fullName>
    </recommendedName>
</protein>
<dbReference type="Proteomes" id="UP000005019">
    <property type="component" value="Unassembled WGS sequence"/>
</dbReference>
<evidence type="ECO:0000313" key="1">
    <source>
        <dbReference type="EMBL" id="EGK73061.1"/>
    </source>
</evidence>
<dbReference type="OrthoDB" id="8527613at2"/>
<evidence type="ECO:0008006" key="3">
    <source>
        <dbReference type="Google" id="ProtNLM"/>
    </source>
</evidence>
<reference evidence="1 2" key="1">
    <citation type="journal article" date="2011" name="J. Bacteriol.">
        <title>Genome sequence of Methyloversatilis universalis FAM5T, a methylotrophic representative of the order Rhodocyclales.</title>
        <authorList>
            <person name="Kittichotirat W."/>
            <person name="Good N.M."/>
            <person name="Hall R."/>
            <person name="Bringel F."/>
            <person name="Lajus A."/>
            <person name="Medigue C."/>
            <person name="Smalley N.E."/>
            <person name="Beck D."/>
            <person name="Bumgarner R."/>
            <person name="Vuilleumier S."/>
            <person name="Kalyuzhnaya M.G."/>
        </authorList>
    </citation>
    <scope>NUCLEOTIDE SEQUENCE [LARGE SCALE GENOMIC DNA]</scope>
    <source>
        <strain evidence="2">ATCC BAA-1314 / JCM 13912 / FAM5</strain>
    </source>
</reference>
<dbReference type="eggNOG" id="ENOG5033H9E">
    <property type="taxonomic scope" value="Bacteria"/>
</dbReference>
<organism evidence="1 2">
    <name type="scientific">Methyloversatilis universalis (strain ATCC BAA-1314 / DSM 25237 / JCM 13912 / CCUG 52030 / FAM5)</name>
    <dbReference type="NCBI Taxonomy" id="1000565"/>
    <lineage>
        <taxon>Bacteria</taxon>
        <taxon>Pseudomonadati</taxon>
        <taxon>Pseudomonadota</taxon>
        <taxon>Betaproteobacteria</taxon>
        <taxon>Nitrosomonadales</taxon>
        <taxon>Sterolibacteriaceae</taxon>
        <taxon>Methyloversatilis</taxon>
    </lineage>
</organism>
<dbReference type="RefSeq" id="WP_008059242.1">
    <property type="nucleotide sequence ID" value="NZ_AFHG01000030.1"/>
</dbReference>
<evidence type="ECO:0000313" key="2">
    <source>
        <dbReference type="Proteomes" id="UP000005019"/>
    </source>
</evidence>
<dbReference type="EMBL" id="AFHG01000030">
    <property type="protein sequence ID" value="EGK73061.1"/>
    <property type="molecule type" value="Genomic_DNA"/>
</dbReference>
<name>F5R9J1_METUF</name>
<dbReference type="AlphaFoldDB" id="F5R9J1"/>
<keyword evidence="2" id="KW-1185">Reference proteome</keyword>
<gene>
    <name evidence="1" type="ORF">METUNv1_00900</name>
</gene>
<accession>F5R9J1</accession>